<reference evidence="2" key="1">
    <citation type="submission" date="2019-08" db="EMBL/GenBank/DDBJ databases">
        <title>The improved chromosome-level genome for the pearl oyster Pinctada fucata martensii using PacBio sequencing and Hi-C.</title>
        <authorList>
            <person name="Zheng Z."/>
        </authorList>
    </citation>
    <scope>NUCLEOTIDE SEQUENCE</scope>
    <source>
        <strain evidence="2">ZZ-2019</strain>
        <tissue evidence="2">Adductor muscle</tissue>
    </source>
</reference>
<name>A0AA89BLE2_PINIB</name>
<dbReference type="Proteomes" id="UP001186944">
    <property type="component" value="Unassembled WGS sequence"/>
</dbReference>
<dbReference type="EMBL" id="VSWD01000012">
    <property type="protein sequence ID" value="KAK3086863.1"/>
    <property type="molecule type" value="Genomic_DNA"/>
</dbReference>
<organism evidence="2 3">
    <name type="scientific">Pinctada imbricata</name>
    <name type="common">Atlantic pearl-oyster</name>
    <name type="synonym">Pinctada martensii</name>
    <dbReference type="NCBI Taxonomy" id="66713"/>
    <lineage>
        <taxon>Eukaryota</taxon>
        <taxon>Metazoa</taxon>
        <taxon>Spiralia</taxon>
        <taxon>Lophotrochozoa</taxon>
        <taxon>Mollusca</taxon>
        <taxon>Bivalvia</taxon>
        <taxon>Autobranchia</taxon>
        <taxon>Pteriomorphia</taxon>
        <taxon>Pterioida</taxon>
        <taxon>Pterioidea</taxon>
        <taxon>Pteriidae</taxon>
        <taxon>Pinctada</taxon>
    </lineage>
</organism>
<sequence length="74" mass="8395">MPEVATRARTQDEQGCGRSGRNCPSIDDVMTTPPWREISTGNQLIAHLGDNVGRHYHFFVSSHLPVYWRSRELG</sequence>
<evidence type="ECO:0000313" key="3">
    <source>
        <dbReference type="Proteomes" id="UP001186944"/>
    </source>
</evidence>
<dbReference type="AlphaFoldDB" id="A0AA89BLE2"/>
<accession>A0AA89BLE2</accession>
<comment type="caution">
    <text evidence="2">The sequence shown here is derived from an EMBL/GenBank/DDBJ whole genome shotgun (WGS) entry which is preliminary data.</text>
</comment>
<evidence type="ECO:0000256" key="1">
    <source>
        <dbReference type="SAM" id="MobiDB-lite"/>
    </source>
</evidence>
<gene>
    <name evidence="2" type="ORF">FSP39_024560</name>
</gene>
<evidence type="ECO:0000313" key="2">
    <source>
        <dbReference type="EMBL" id="KAK3086863.1"/>
    </source>
</evidence>
<feature type="region of interest" description="Disordered" evidence="1">
    <location>
        <begin position="1"/>
        <end position="28"/>
    </location>
</feature>
<proteinExistence type="predicted"/>
<protein>
    <submittedName>
        <fullName evidence="2">Uncharacterized protein</fullName>
    </submittedName>
</protein>
<keyword evidence="3" id="KW-1185">Reference proteome</keyword>